<dbReference type="GO" id="GO:0005783">
    <property type="term" value="C:endoplasmic reticulum"/>
    <property type="evidence" value="ECO:0007669"/>
    <property type="project" value="TreeGrafter"/>
</dbReference>
<dbReference type="Pfam" id="PF00085">
    <property type="entry name" value="Thioredoxin"/>
    <property type="match status" value="1"/>
</dbReference>
<feature type="domain" description="Thioredoxin" evidence="2">
    <location>
        <begin position="5"/>
        <end position="100"/>
    </location>
</feature>
<dbReference type="CDD" id="cd02995">
    <property type="entry name" value="PDI_a_PDI_a'_C"/>
    <property type="match status" value="1"/>
</dbReference>
<evidence type="ECO:0000313" key="3">
    <source>
        <dbReference type="EMBL" id="KAE8734429.1"/>
    </source>
</evidence>
<dbReference type="Proteomes" id="UP000436088">
    <property type="component" value="Unassembled WGS sequence"/>
</dbReference>
<evidence type="ECO:0000313" key="4">
    <source>
        <dbReference type="Proteomes" id="UP000436088"/>
    </source>
</evidence>
<gene>
    <name evidence="3" type="ORF">F3Y22_tig00000764pilonHSYRG00025</name>
</gene>
<accession>A0A6A3D5D0</accession>
<dbReference type="PROSITE" id="PS00194">
    <property type="entry name" value="THIOREDOXIN_1"/>
    <property type="match status" value="1"/>
</dbReference>
<dbReference type="PANTHER" id="PTHR18929:SF246">
    <property type="entry name" value="PROTEIN DISULFIDE ISOMERASE-LIKE 1-4"/>
    <property type="match status" value="1"/>
</dbReference>
<dbReference type="InterPro" id="IPR017937">
    <property type="entry name" value="Thioredoxin_CS"/>
</dbReference>
<reference evidence="3" key="1">
    <citation type="submission" date="2019-09" db="EMBL/GenBank/DDBJ databases">
        <title>Draft genome information of white flower Hibiscus syriacus.</title>
        <authorList>
            <person name="Kim Y.-M."/>
        </authorList>
    </citation>
    <scope>NUCLEOTIDE SEQUENCE [LARGE SCALE GENOMIC DNA]</scope>
    <source>
        <strain evidence="3">YM2019G1</strain>
    </source>
</reference>
<dbReference type="GO" id="GO:0006457">
    <property type="term" value="P:protein folding"/>
    <property type="evidence" value="ECO:0007669"/>
    <property type="project" value="TreeGrafter"/>
</dbReference>
<dbReference type="AlphaFoldDB" id="A0A6A3D5D0"/>
<sequence>MLKPYYKSDSIPETNEEDVKRLVANSFDEIILEESKDVLLEIYAPWCGHCRSLEPMYNQLAKHLRGIDSLVIAKMDGTTNEHPRARKVGFPTVLFFPAGN</sequence>
<dbReference type="PRINTS" id="PR00421">
    <property type="entry name" value="THIOREDOXIN"/>
</dbReference>
<dbReference type="GO" id="GO:0034976">
    <property type="term" value="P:response to endoplasmic reticulum stress"/>
    <property type="evidence" value="ECO:0007669"/>
    <property type="project" value="TreeGrafter"/>
</dbReference>
<proteinExistence type="inferred from homology"/>
<evidence type="ECO:0000256" key="1">
    <source>
        <dbReference type="ARBA" id="ARBA00006347"/>
    </source>
</evidence>
<protein>
    <recommendedName>
        <fullName evidence="2">Thioredoxin domain-containing protein</fullName>
    </recommendedName>
</protein>
<dbReference type="InterPro" id="IPR036249">
    <property type="entry name" value="Thioredoxin-like_sf"/>
</dbReference>
<dbReference type="InterPro" id="IPR013766">
    <property type="entry name" value="Thioredoxin_domain"/>
</dbReference>
<dbReference type="GO" id="GO:0003756">
    <property type="term" value="F:protein disulfide isomerase activity"/>
    <property type="evidence" value="ECO:0007669"/>
    <property type="project" value="TreeGrafter"/>
</dbReference>
<evidence type="ECO:0000259" key="2">
    <source>
        <dbReference type="PROSITE" id="PS51352"/>
    </source>
</evidence>
<comment type="caution">
    <text evidence="3">The sequence shown here is derived from an EMBL/GenBank/DDBJ whole genome shotgun (WGS) entry which is preliminary data.</text>
</comment>
<keyword evidence="4" id="KW-1185">Reference proteome</keyword>
<dbReference type="SUPFAM" id="SSF52833">
    <property type="entry name" value="Thioredoxin-like"/>
    <property type="match status" value="1"/>
</dbReference>
<organism evidence="3 4">
    <name type="scientific">Hibiscus syriacus</name>
    <name type="common">Rose of Sharon</name>
    <dbReference type="NCBI Taxonomy" id="106335"/>
    <lineage>
        <taxon>Eukaryota</taxon>
        <taxon>Viridiplantae</taxon>
        <taxon>Streptophyta</taxon>
        <taxon>Embryophyta</taxon>
        <taxon>Tracheophyta</taxon>
        <taxon>Spermatophyta</taxon>
        <taxon>Magnoliopsida</taxon>
        <taxon>eudicotyledons</taxon>
        <taxon>Gunneridae</taxon>
        <taxon>Pentapetalae</taxon>
        <taxon>rosids</taxon>
        <taxon>malvids</taxon>
        <taxon>Malvales</taxon>
        <taxon>Malvaceae</taxon>
        <taxon>Malvoideae</taxon>
        <taxon>Hibiscus</taxon>
    </lineage>
</organism>
<dbReference type="PROSITE" id="PS51352">
    <property type="entry name" value="THIOREDOXIN_2"/>
    <property type="match status" value="1"/>
</dbReference>
<dbReference type="Gene3D" id="3.40.30.10">
    <property type="entry name" value="Glutaredoxin"/>
    <property type="match status" value="1"/>
</dbReference>
<name>A0A6A3D5D0_HIBSY</name>
<dbReference type="EMBL" id="VEPZ02000069">
    <property type="protein sequence ID" value="KAE8734429.1"/>
    <property type="molecule type" value="Genomic_DNA"/>
</dbReference>
<dbReference type="PANTHER" id="PTHR18929">
    <property type="entry name" value="PROTEIN DISULFIDE ISOMERASE"/>
    <property type="match status" value="1"/>
</dbReference>
<comment type="similarity">
    <text evidence="1">Belongs to the protein disulfide isomerase family.</text>
</comment>